<comment type="caution">
    <text evidence="1">The sequence shown here is derived from an EMBL/GenBank/DDBJ whole genome shotgun (WGS) entry which is preliminary data.</text>
</comment>
<dbReference type="RefSeq" id="WP_086722555.1">
    <property type="nucleotide sequence ID" value="NZ_MUBM01000011.1"/>
</dbReference>
<keyword evidence="2" id="KW-1185">Reference proteome</keyword>
<accession>A0ABV1W3E8</accession>
<sequence length="70" mass="7443">MAAARVVVYPPSETGGRQVRVDGQILGTAYSLPDLAAFLARAGIDDTDAVYVGAPQRVEWRGGGSDVWEH</sequence>
<evidence type="ECO:0000313" key="1">
    <source>
        <dbReference type="EMBL" id="MER6978717.1"/>
    </source>
</evidence>
<proteinExistence type="predicted"/>
<reference evidence="1 2" key="1">
    <citation type="submission" date="2024-06" db="EMBL/GenBank/DDBJ databases">
        <title>The Natural Products Discovery Center: Release of the First 8490 Sequenced Strains for Exploring Actinobacteria Biosynthetic Diversity.</title>
        <authorList>
            <person name="Kalkreuter E."/>
            <person name="Kautsar S.A."/>
            <person name="Yang D."/>
            <person name="Bader C.D."/>
            <person name="Teijaro C.N."/>
            <person name="Fluegel L."/>
            <person name="Davis C.M."/>
            <person name="Simpson J.R."/>
            <person name="Lauterbach L."/>
            <person name="Steele A.D."/>
            <person name="Gui C."/>
            <person name="Meng S."/>
            <person name="Li G."/>
            <person name="Viehrig K."/>
            <person name="Ye F."/>
            <person name="Su P."/>
            <person name="Kiefer A.F."/>
            <person name="Nichols A."/>
            <person name="Cepeda A.J."/>
            <person name="Yan W."/>
            <person name="Fan B."/>
            <person name="Jiang Y."/>
            <person name="Adhikari A."/>
            <person name="Zheng C.-J."/>
            <person name="Schuster L."/>
            <person name="Cowan T.M."/>
            <person name="Smanski M.J."/>
            <person name="Chevrette M.G."/>
            <person name="De Carvalho L.P.S."/>
            <person name="Shen B."/>
        </authorList>
    </citation>
    <scope>NUCLEOTIDE SEQUENCE [LARGE SCALE GENOMIC DNA]</scope>
    <source>
        <strain evidence="1 2">NPDC000634</strain>
    </source>
</reference>
<gene>
    <name evidence="1" type="ORF">ABT317_17330</name>
</gene>
<protein>
    <submittedName>
        <fullName evidence="1">Uncharacterized protein</fullName>
    </submittedName>
</protein>
<evidence type="ECO:0000313" key="2">
    <source>
        <dbReference type="Proteomes" id="UP001458415"/>
    </source>
</evidence>
<organism evidence="1 2">
    <name type="scientific">Streptomyces carpinensis</name>
    <dbReference type="NCBI Taxonomy" id="66369"/>
    <lineage>
        <taxon>Bacteria</taxon>
        <taxon>Bacillati</taxon>
        <taxon>Actinomycetota</taxon>
        <taxon>Actinomycetes</taxon>
        <taxon>Kitasatosporales</taxon>
        <taxon>Streptomycetaceae</taxon>
        <taxon>Streptomyces</taxon>
    </lineage>
</organism>
<name>A0ABV1W3E8_9ACTN</name>
<dbReference type="EMBL" id="JBEPCU010000268">
    <property type="protein sequence ID" value="MER6978717.1"/>
    <property type="molecule type" value="Genomic_DNA"/>
</dbReference>
<dbReference type="Proteomes" id="UP001458415">
    <property type="component" value="Unassembled WGS sequence"/>
</dbReference>